<reference evidence="3 4" key="1">
    <citation type="submission" date="2017-09" db="EMBL/GenBank/DDBJ databases">
        <title>Sequencing the genomes of two abundant thermophiles in Great Basin hot springs: Thermocrinis jamiesonii and novel Chloroflexi Thermoflexus hugenholtzii.</title>
        <authorList>
            <person name="Hedlund B."/>
        </authorList>
    </citation>
    <scope>NUCLEOTIDE SEQUENCE [LARGE SCALE GENOMIC DNA]</scope>
    <source>
        <strain evidence="3 4">G233</strain>
    </source>
</reference>
<feature type="transmembrane region" description="Helical" evidence="2">
    <location>
        <begin position="126"/>
        <end position="143"/>
    </location>
</feature>
<dbReference type="RefSeq" id="WP_098503574.1">
    <property type="nucleotide sequence ID" value="NZ_PDJQ01000001.1"/>
</dbReference>
<comment type="caution">
    <text evidence="3">The sequence shown here is derived from an EMBL/GenBank/DDBJ whole genome shotgun (WGS) entry which is preliminary data.</text>
</comment>
<feature type="region of interest" description="Disordered" evidence="1">
    <location>
        <begin position="322"/>
        <end position="406"/>
    </location>
</feature>
<evidence type="ECO:0000313" key="3">
    <source>
        <dbReference type="EMBL" id="PFG74168.1"/>
    </source>
</evidence>
<dbReference type="PANTHER" id="PTHR20992">
    <property type="entry name" value="AT15442P-RELATED"/>
    <property type="match status" value="1"/>
</dbReference>
<evidence type="ECO:0000256" key="1">
    <source>
        <dbReference type="SAM" id="MobiDB-lite"/>
    </source>
</evidence>
<proteinExistence type="predicted"/>
<dbReference type="AlphaFoldDB" id="A0A2A9HEE0"/>
<protein>
    <submittedName>
        <fullName evidence="3">Putative hydrophobic protein (TIGR00271 family)</fullName>
    </submittedName>
</protein>
<accession>A0A2A9HEE0</accession>
<feature type="transmembrane region" description="Helical" evidence="2">
    <location>
        <begin position="218"/>
        <end position="235"/>
    </location>
</feature>
<feature type="transmembrane region" description="Helical" evidence="2">
    <location>
        <begin position="81"/>
        <end position="99"/>
    </location>
</feature>
<keyword evidence="4" id="KW-1185">Reference proteome</keyword>
<dbReference type="EMBL" id="PDJQ01000001">
    <property type="protein sequence ID" value="PFG74168.1"/>
    <property type="molecule type" value="Genomic_DNA"/>
</dbReference>
<feature type="transmembrane region" description="Helical" evidence="2">
    <location>
        <begin position="179"/>
        <end position="206"/>
    </location>
</feature>
<keyword evidence="2" id="KW-0812">Transmembrane</keyword>
<evidence type="ECO:0000256" key="2">
    <source>
        <dbReference type="SAM" id="Phobius"/>
    </source>
</evidence>
<dbReference type="PANTHER" id="PTHR20992:SF9">
    <property type="entry name" value="AT15442P-RELATED"/>
    <property type="match status" value="1"/>
</dbReference>
<feature type="transmembrane region" description="Helical" evidence="2">
    <location>
        <begin position="49"/>
        <end position="69"/>
    </location>
</feature>
<sequence length="406" mass="41999">MPNHTVLPKGRLRAEIFRAARPDLRFRLLVWFSCVIATLGLIADSPAVVIGSMLVAPLLGPIMALGLALLGGARKEPLPPLWALGEGVVAAIVLSYVIAELLRASPFAVLETIPGEVQARTRPNPLDLGIALAGGAIGAYSLVRMRAAEALPGVAIATALMPPLCTIGIGLSLGDRGVWGGAMLLFATNLSAILTAAAVVFLLSGVRHKTPTHPGPRLVVGAVPVVVLGVTLAVLTTRAVQEAREEDHLTAAAREAVVNLFPSGSVEKVSRSSGDDGSVRVRVEAQVDREPTITDAETIQAYLAQRTGKRIQLIFVTTPVLVLDPRNPPPPDVRLLTPTPTPTATSTRTPTPTATPTRTATPPRTGTPGATSSELRTPGPGGGAAGEPGRNASTTPTRSSTPGPTP</sequence>
<dbReference type="Pfam" id="PF04087">
    <property type="entry name" value="DUF389"/>
    <property type="match status" value="1"/>
</dbReference>
<evidence type="ECO:0000313" key="4">
    <source>
        <dbReference type="Proteomes" id="UP000223071"/>
    </source>
</evidence>
<dbReference type="Proteomes" id="UP000223071">
    <property type="component" value="Unassembled WGS sequence"/>
</dbReference>
<keyword evidence="2" id="KW-1133">Transmembrane helix</keyword>
<gene>
    <name evidence="3" type="ORF">A9A59_1380</name>
</gene>
<keyword evidence="2" id="KW-0472">Membrane</keyword>
<feature type="transmembrane region" description="Helical" evidence="2">
    <location>
        <begin position="26"/>
        <end position="43"/>
    </location>
</feature>
<dbReference type="InterPro" id="IPR005240">
    <property type="entry name" value="DUF389"/>
</dbReference>
<feature type="transmembrane region" description="Helical" evidence="2">
    <location>
        <begin position="150"/>
        <end position="173"/>
    </location>
</feature>
<feature type="compositionally biased region" description="Low complexity" evidence="1">
    <location>
        <begin position="342"/>
        <end position="373"/>
    </location>
</feature>
<feature type="compositionally biased region" description="Low complexity" evidence="1">
    <location>
        <begin position="387"/>
        <end position="406"/>
    </location>
</feature>
<organism evidence="3 4">
    <name type="scientific">Tepidiforma thermophila (strain KCTC 52669 / CGMCC 1.13589 / G233)</name>
    <dbReference type="NCBI Taxonomy" id="2761530"/>
    <lineage>
        <taxon>Bacteria</taxon>
        <taxon>Bacillati</taxon>
        <taxon>Chloroflexota</taxon>
        <taxon>Tepidiformia</taxon>
        <taxon>Tepidiformales</taxon>
        <taxon>Tepidiformaceae</taxon>
        <taxon>Tepidiforma</taxon>
    </lineage>
</organism>
<name>A0A2A9HEE0_TEPT2</name>